<dbReference type="AlphaFoldDB" id="A0A3D8QV09"/>
<evidence type="ECO:0000259" key="6">
    <source>
        <dbReference type="Pfam" id="PF14378"/>
    </source>
</evidence>
<feature type="transmembrane region" description="Helical" evidence="5">
    <location>
        <begin position="244"/>
        <end position="262"/>
    </location>
</feature>
<keyword evidence="8" id="KW-1185">Reference proteome</keyword>
<feature type="transmembrane region" description="Helical" evidence="5">
    <location>
        <begin position="137"/>
        <end position="158"/>
    </location>
</feature>
<evidence type="ECO:0000313" key="7">
    <source>
        <dbReference type="EMBL" id="RDW65334.1"/>
    </source>
</evidence>
<feature type="transmembrane region" description="Helical" evidence="5">
    <location>
        <begin position="362"/>
        <end position="388"/>
    </location>
</feature>
<protein>
    <recommendedName>
        <fullName evidence="6">Inositolphosphotransferase Aur1/Ipt1 domain-containing protein</fullName>
    </recommendedName>
</protein>
<evidence type="ECO:0000256" key="5">
    <source>
        <dbReference type="SAM" id="Phobius"/>
    </source>
</evidence>
<feature type="transmembrane region" description="Helical" evidence="5">
    <location>
        <begin position="23"/>
        <end position="43"/>
    </location>
</feature>
<keyword evidence="3 5" id="KW-1133">Transmembrane helix</keyword>
<dbReference type="PANTHER" id="PTHR31310:SF10">
    <property type="entry name" value="INOSITOLPHOSPHOTRANSFERASE AUR1_IPT1 DOMAIN-CONTAINING PROTEIN"/>
    <property type="match status" value="1"/>
</dbReference>
<dbReference type="CDD" id="cd03386">
    <property type="entry name" value="PAP2_Aur1_like"/>
    <property type="match status" value="1"/>
</dbReference>
<dbReference type="OrthoDB" id="2566866at2759"/>
<reference evidence="7 8" key="1">
    <citation type="journal article" date="2018" name="IMA Fungus">
        <title>IMA Genome-F 9: Draft genome sequence of Annulohypoxylon stygium, Aspergillus mulundensis, Berkeleyomyces basicola (syn. Thielaviopsis basicola), Ceratocystis smalleyi, two Cercospora beticola strains, Coleophoma cylindrospora, Fusarium fracticaudum, Phialophora cf. hyalina, and Morchella septimelata.</title>
        <authorList>
            <person name="Wingfield B.D."/>
            <person name="Bills G.F."/>
            <person name="Dong Y."/>
            <person name="Huang W."/>
            <person name="Nel W.J."/>
            <person name="Swalarsk-Parry B.S."/>
            <person name="Vaghefi N."/>
            <person name="Wilken P.M."/>
            <person name="An Z."/>
            <person name="de Beer Z.W."/>
            <person name="De Vos L."/>
            <person name="Chen L."/>
            <person name="Duong T.A."/>
            <person name="Gao Y."/>
            <person name="Hammerbacher A."/>
            <person name="Kikkert J.R."/>
            <person name="Li Y."/>
            <person name="Li H."/>
            <person name="Li K."/>
            <person name="Li Q."/>
            <person name="Liu X."/>
            <person name="Ma X."/>
            <person name="Naidoo K."/>
            <person name="Pethybridge S.J."/>
            <person name="Sun J."/>
            <person name="Steenkamp E.T."/>
            <person name="van der Nest M.A."/>
            <person name="van Wyk S."/>
            <person name="Wingfield M.J."/>
            <person name="Xiong C."/>
            <person name="Yue Q."/>
            <person name="Zhang X."/>
        </authorList>
    </citation>
    <scope>NUCLEOTIDE SEQUENCE [LARGE SCALE GENOMIC DNA]</scope>
    <source>
        <strain evidence="7 8">BP5796</strain>
    </source>
</reference>
<dbReference type="Proteomes" id="UP000256328">
    <property type="component" value="Unassembled WGS sequence"/>
</dbReference>
<organism evidence="7 8">
    <name type="scientific">Coleophoma crateriformis</name>
    <dbReference type="NCBI Taxonomy" id="565419"/>
    <lineage>
        <taxon>Eukaryota</taxon>
        <taxon>Fungi</taxon>
        <taxon>Dikarya</taxon>
        <taxon>Ascomycota</taxon>
        <taxon>Pezizomycotina</taxon>
        <taxon>Leotiomycetes</taxon>
        <taxon>Helotiales</taxon>
        <taxon>Dermateaceae</taxon>
        <taxon>Coleophoma</taxon>
    </lineage>
</organism>
<feature type="transmembrane region" description="Helical" evidence="5">
    <location>
        <begin position="336"/>
        <end position="356"/>
    </location>
</feature>
<evidence type="ECO:0000256" key="2">
    <source>
        <dbReference type="ARBA" id="ARBA00022692"/>
    </source>
</evidence>
<keyword evidence="4 5" id="KW-0472">Membrane</keyword>
<proteinExistence type="predicted"/>
<name>A0A3D8QV09_9HELO</name>
<evidence type="ECO:0000256" key="1">
    <source>
        <dbReference type="ARBA" id="ARBA00004141"/>
    </source>
</evidence>
<feature type="transmembrane region" description="Helical" evidence="5">
    <location>
        <begin position="213"/>
        <end position="232"/>
    </location>
</feature>
<evidence type="ECO:0000256" key="3">
    <source>
        <dbReference type="ARBA" id="ARBA00022989"/>
    </source>
</evidence>
<feature type="transmembrane region" description="Helical" evidence="5">
    <location>
        <begin position="303"/>
        <end position="324"/>
    </location>
</feature>
<comment type="subcellular location">
    <subcellularLocation>
        <location evidence="1">Membrane</location>
        <topology evidence="1">Multi-pass membrane protein</topology>
    </subcellularLocation>
</comment>
<gene>
    <name evidence="7" type="ORF">BP5796_10026</name>
</gene>
<feature type="domain" description="Inositolphosphotransferase Aur1/Ipt1" evidence="6">
    <location>
        <begin position="190"/>
        <end position="319"/>
    </location>
</feature>
<dbReference type="Pfam" id="PF14378">
    <property type="entry name" value="PAP2_3"/>
    <property type="match status" value="1"/>
</dbReference>
<dbReference type="InterPro" id="IPR026841">
    <property type="entry name" value="Aur1/Ipt1"/>
</dbReference>
<dbReference type="InterPro" id="IPR052185">
    <property type="entry name" value="IPC_Synthase-Related"/>
</dbReference>
<evidence type="ECO:0000313" key="8">
    <source>
        <dbReference type="Proteomes" id="UP000256328"/>
    </source>
</evidence>
<dbReference type="PANTHER" id="PTHR31310">
    <property type="match status" value="1"/>
</dbReference>
<accession>A0A3D8QV09</accession>
<comment type="caution">
    <text evidence="7">The sequence shown here is derived from an EMBL/GenBank/DDBJ whole genome shotgun (WGS) entry which is preliminary data.</text>
</comment>
<dbReference type="EMBL" id="PDLN01000015">
    <property type="protein sequence ID" value="RDW65334.1"/>
    <property type="molecule type" value="Genomic_DNA"/>
</dbReference>
<dbReference type="GO" id="GO:0016020">
    <property type="term" value="C:membrane"/>
    <property type="evidence" value="ECO:0007669"/>
    <property type="project" value="UniProtKB-SubCell"/>
</dbReference>
<keyword evidence="2 5" id="KW-0812">Transmembrane</keyword>
<sequence length="416" mass="48077">MASNKLNVPSEEPEWGSAPAWRLPGWGEPVMVASILVASMIITRRRGYRLFQRRRKEQGLLDDETDSARTSDDSLSREYMISNDSSDDISVETMSTMKNPPKKRTCCGTNVYTPNTARFANHFHSRIMQKFPFLMEMFYWIVTYAFYRCTSLASQAIFSETGIWDVAQDHGLAVLEFEQFSWLSFLWPVHEVDVQQWFMHGHQTFLTVLNRSYALIHIPGTVGFIAWFYYVAPSFNTFAVVRRTMTLTNLLAFTIFIFYPCMPPRLLPPEYGFLDSVGHNNAQSVWMQGKYVNSLAAMPSMHFGYSFCIGCTMLYHSGVFRMTLERGERRKSRPWALFYALFAIAYPAWILITIVATANHYYLDACVAVLVVIIAYFCNRVFLVLLPLEDLLLWCLRLEKPIPSTGDRFRQRLVHS</sequence>
<evidence type="ECO:0000256" key="4">
    <source>
        <dbReference type="ARBA" id="ARBA00023136"/>
    </source>
</evidence>